<dbReference type="Proteomes" id="UP001163046">
    <property type="component" value="Unassembled WGS sequence"/>
</dbReference>
<dbReference type="EMBL" id="MU826371">
    <property type="protein sequence ID" value="KAJ7377885.1"/>
    <property type="molecule type" value="Genomic_DNA"/>
</dbReference>
<name>A0A9W9ZAK8_9CNID</name>
<reference evidence="2" key="1">
    <citation type="submission" date="2023-01" db="EMBL/GenBank/DDBJ databases">
        <title>Genome assembly of the deep-sea coral Lophelia pertusa.</title>
        <authorList>
            <person name="Herrera S."/>
            <person name="Cordes E."/>
        </authorList>
    </citation>
    <scope>NUCLEOTIDE SEQUENCE</scope>
    <source>
        <strain evidence="2">USNM1676648</strain>
        <tissue evidence="2">Polyp</tissue>
    </source>
</reference>
<sequence length="100" mass="10859">MSLYYSLLFLSIIGSSICSARQKIDGVSNTSLWPVPAFVSLSGAPLPISRAFVFTTSSGSSVLKRGMIRYLEIILQQVGGNMEYLDESDQTLDELVFGSS</sequence>
<comment type="caution">
    <text evidence="2">The sequence shown here is derived from an EMBL/GenBank/DDBJ whole genome shotgun (WGS) entry which is preliminary data.</text>
</comment>
<accession>A0A9W9ZAK8</accession>
<evidence type="ECO:0000256" key="1">
    <source>
        <dbReference type="SAM" id="SignalP"/>
    </source>
</evidence>
<evidence type="ECO:0000313" key="2">
    <source>
        <dbReference type="EMBL" id="KAJ7377885.1"/>
    </source>
</evidence>
<organism evidence="2 3">
    <name type="scientific">Desmophyllum pertusum</name>
    <dbReference type="NCBI Taxonomy" id="174260"/>
    <lineage>
        <taxon>Eukaryota</taxon>
        <taxon>Metazoa</taxon>
        <taxon>Cnidaria</taxon>
        <taxon>Anthozoa</taxon>
        <taxon>Hexacorallia</taxon>
        <taxon>Scleractinia</taxon>
        <taxon>Caryophylliina</taxon>
        <taxon>Caryophylliidae</taxon>
        <taxon>Desmophyllum</taxon>
    </lineage>
</organism>
<proteinExistence type="predicted"/>
<gene>
    <name evidence="2" type="ORF">OS493_025779</name>
</gene>
<feature type="signal peptide" evidence="1">
    <location>
        <begin position="1"/>
        <end position="18"/>
    </location>
</feature>
<keyword evidence="3" id="KW-1185">Reference proteome</keyword>
<protein>
    <submittedName>
        <fullName evidence="2">Uncharacterized protein</fullName>
    </submittedName>
</protein>
<evidence type="ECO:0000313" key="3">
    <source>
        <dbReference type="Proteomes" id="UP001163046"/>
    </source>
</evidence>
<dbReference type="AlphaFoldDB" id="A0A9W9ZAK8"/>
<feature type="chain" id="PRO_5040749975" evidence="1">
    <location>
        <begin position="19"/>
        <end position="100"/>
    </location>
</feature>
<keyword evidence="1" id="KW-0732">Signal</keyword>